<proteinExistence type="predicted"/>
<feature type="transmembrane region" description="Helical" evidence="2">
    <location>
        <begin position="116"/>
        <end position="135"/>
    </location>
</feature>
<evidence type="ECO:0000256" key="2">
    <source>
        <dbReference type="SAM" id="Phobius"/>
    </source>
</evidence>
<evidence type="ECO:0000259" key="4">
    <source>
        <dbReference type="PROSITE" id="PS50887"/>
    </source>
</evidence>
<dbReference type="Gene3D" id="3.30.70.270">
    <property type="match status" value="1"/>
</dbReference>
<feature type="domain" description="EAL" evidence="3">
    <location>
        <begin position="370"/>
        <end position="620"/>
    </location>
</feature>
<reference evidence="5" key="2">
    <citation type="submission" date="2021-09" db="EMBL/GenBank/DDBJ databases">
        <authorList>
            <person name="Gilroy R."/>
        </authorList>
    </citation>
    <scope>NUCLEOTIDE SEQUENCE</scope>
    <source>
        <strain evidence="5">316</strain>
    </source>
</reference>
<keyword evidence="2" id="KW-0812">Transmembrane</keyword>
<dbReference type="PANTHER" id="PTHR33121:SF71">
    <property type="entry name" value="OXYGEN SENSOR PROTEIN DOSP"/>
    <property type="match status" value="1"/>
</dbReference>
<dbReference type="CDD" id="cd01948">
    <property type="entry name" value="EAL"/>
    <property type="match status" value="1"/>
</dbReference>
<dbReference type="EMBL" id="DYYG01000003">
    <property type="protein sequence ID" value="HJE22156.1"/>
    <property type="molecule type" value="Genomic_DNA"/>
</dbReference>
<feature type="region of interest" description="Disordered" evidence="1">
    <location>
        <begin position="631"/>
        <end position="653"/>
    </location>
</feature>
<feature type="domain" description="GGDEF" evidence="4">
    <location>
        <begin position="233"/>
        <end position="361"/>
    </location>
</feature>
<protein>
    <submittedName>
        <fullName evidence="5">EAL domain-containing protein</fullName>
    </submittedName>
</protein>
<accession>A0A921DZ46</accession>
<feature type="transmembrane region" description="Helical" evidence="2">
    <location>
        <begin position="26"/>
        <end position="44"/>
    </location>
</feature>
<dbReference type="InterPro" id="IPR043128">
    <property type="entry name" value="Rev_trsase/Diguanyl_cyclase"/>
</dbReference>
<keyword evidence="2" id="KW-0472">Membrane</keyword>
<evidence type="ECO:0000313" key="5">
    <source>
        <dbReference type="EMBL" id="HJE22156.1"/>
    </source>
</evidence>
<feature type="transmembrane region" description="Helical" evidence="2">
    <location>
        <begin position="92"/>
        <end position="110"/>
    </location>
</feature>
<dbReference type="GO" id="GO:0071111">
    <property type="term" value="F:cyclic-guanylate-specific phosphodiesterase activity"/>
    <property type="evidence" value="ECO:0007669"/>
    <property type="project" value="InterPro"/>
</dbReference>
<dbReference type="NCBIfam" id="TIGR00254">
    <property type="entry name" value="GGDEF"/>
    <property type="match status" value="1"/>
</dbReference>
<sequence length="653" mass="70646">MGLFDVGGNDPILAAAQFRALARQVLVLYAILVINAATLAYNRYGTAPDWLTLGVPLGLFAICAVRVISWIRAMRHPPEGAAASKQLQATKLATLGLSIAFPVWAAALLADGDAVGSVHVMFFVTVNTLVVMQCLAQLQAAVRVILAMALPMSLYYLIFGDQILQLMMIDFIVVLIGMAITQNLAYRDFCRLVGLTVENGRLARIDALTGLPNRRSFVTRLEAAIARAAAGNGHLSVGVLDLDGFKPVNDSLGHRAGDDLLRLVGQRLQEHDLCWVARFGGDEFGLIIEGDVDLDALGKRLCDAIGQPYPLSAGSARIGASIGFARYPDAATSADTLIERADFALYHAKARHRGASACFIPEYEAKLRNGAAIEQALRRADMETEFSLLYQPIVDVMEGRVEAYEALARWNSPSLGPVSPADFIPVAERSGLIQRLTQILFRQALDAMQTWPAEMCLSFNLSSQDIASHESLAALSCLIVESGVAPGRILFEVTESGLMRDLVDAQRALVQLRALGVLIALDDFGTGYSSLSYVQRLPLDRLKIDRSFIVRIGEDETSLNIVRSILDLCRHLGLRCIVEGVESSEQMRVLRAAGCRSMQGYLFHRPMPAADLAGFQSKLRLLPDLAARSPKEAAGGVGAGESSIDRDPIGLCA</sequence>
<evidence type="ECO:0000313" key="6">
    <source>
        <dbReference type="Proteomes" id="UP000742631"/>
    </source>
</evidence>
<feature type="transmembrane region" description="Helical" evidence="2">
    <location>
        <begin position="140"/>
        <end position="158"/>
    </location>
</feature>
<dbReference type="PROSITE" id="PS50887">
    <property type="entry name" value="GGDEF"/>
    <property type="match status" value="1"/>
</dbReference>
<organism evidence="5 6">
    <name type="scientific">Methylorubrum populi</name>
    <dbReference type="NCBI Taxonomy" id="223967"/>
    <lineage>
        <taxon>Bacteria</taxon>
        <taxon>Pseudomonadati</taxon>
        <taxon>Pseudomonadota</taxon>
        <taxon>Alphaproteobacteria</taxon>
        <taxon>Hyphomicrobiales</taxon>
        <taxon>Methylobacteriaceae</taxon>
        <taxon>Methylorubrum</taxon>
    </lineage>
</organism>
<dbReference type="InterPro" id="IPR001633">
    <property type="entry name" value="EAL_dom"/>
</dbReference>
<dbReference type="Pfam" id="PF00563">
    <property type="entry name" value="EAL"/>
    <property type="match status" value="1"/>
</dbReference>
<dbReference type="CDD" id="cd01949">
    <property type="entry name" value="GGDEF"/>
    <property type="match status" value="1"/>
</dbReference>
<name>A0A921DZ46_9HYPH</name>
<feature type="transmembrane region" description="Helical" evidence="2">
    <location>
        <begin position="50"/>
        <end position="71"/>
    </location>
</feature>
<comment type="caution">
    <text evidence="5">The sequence shown here is derived from an EMBL/GenBank/DDBJ whole genome shotgun (WGS) entry which is preliminary data.</text>
</comment>
<gene>
    <name evidence="5" type="ORF">K8W01_00660</name>
</gene>
<dbReference type="InterPro" id="IPR000160">
    <property type="entry name" value="GGDEF_dom"/>
</dbReference>
<evidence type="ECO:0000259" key="3">
    <source>
        <dbReference type="PROSITE" id="PS50883"/>
    </source>
</evidence>
<dbReference type="SUPFAM" id="SSF141868">
    <property type="entry name" value="EAL domain-like"/>
    <property type="match status" value="1"/>
</dbReference>
<dbReference type="Proteomes" id="UP000742631">
    <property type="component" value="Unassembled WGS sequence"/>
</dbReference>
<dbReference type="SMART" id="SM00052">
    <property type="entry name" value="EAL"/>
    <property type="match status" value="1"/>
</dbReference>
<feature type="transmembrane region" description="Helical" evidence="2">
    <location>
        <begin position="164"/>
        <end position="186"/>
    </location>
</feature>
<evidence type="ECO:0000256" key="1">
    <source>
        <dbReference type="SAM" id="MobiDB-lite"/>
    </source>
</evidence>
<dbReference type="InterPro" id="IPR035919">
    <property type="entry name" value="EAL_sf"/>
</dbReference>
<dbReference type="Gene3D" id="3.20.20.450">
    <property type="entry name" value="EAL domain"/>
    <property type="match status" value="1"/>
</dbReference>
<dbReference type="Pfam" id="PF00990">
    <property type="entry name" value="GGDEF"/>
    <property type="match status" value="1"/>
</dbReference>
<reference evidence="5" key="1">
    <citation type="journal article" date="2021" name="PeerJ">
        <title>Extensive microbial diversity within the chicken gut microbiome revealed by metagenomics and culture.</title>
        <authorList>
            <person name="Gilroy R."/>
            <person name="Ravi A."/>
            <person name="Getino M."/>
            <person name="Pursley I."/>
            <person name="Horton D.L."/>
            <person name="Alikhan N.F."/>
            <person name="Baker D."/>
            <person name="Gharbi K."/>
            <person name="Hall N."/>
            <person name="Watson M."/>
            <person name="Adriaenssens E.M."/>
            <person name="Foster-Nyarko E."/>
            <person name="Jarju S."/>
            <person name="Secka A."/>
            <person name="Antonio M."/>
            <person name="Oren A."/>
            <person name="Chaudhuri R.R."/>
            <person name="La Ragione R."/>
            <person name="Hildebrand F."/>
            <person name="Pallen M.J."/>
        </authorList>
    </citation>
    <scope>NUCLEOTIDE SEQUENCE</scope>
    <source>
        <strain evidence="5">316</strain>
    </source>
</reference>
<keyword evidence="2" id="KW-1133">Transmembrane helix</keyword>
<dbReference type="AlphaFoldDB" id="A0A921DZ46"/>
<feature type="compositionally biased region" description="Basic and acidic residues" evidence="1">
    <location>
        <begin position="643"/>
        <end position="653"/>
    </location>
</feature>
<dbReference type="SMART" id="SM00267">
    <property type="entry name" value="GGDEF"/>
    <property type="match status" value="1"/>
</dbReference>
<dbReference type="PROSITE" id="PS50883">
    <property type="entry name" value="EAL"/>
    <property type="match status" value="1"/>
</dbReference>
<dbReference type="PANTHER" id="PTHR33121">
    <property type="entry name" value="CYCLIC DI-GMP PHOSPHODIESTERASE PDEF"/>
    <property type="match status" value="1"/>
</dbReference>
<dbReference type="InterPro" id="IPR029787">
    <property type="entry name" value="Nucleotide_cyclase"/>
</dbReference>
<dbReference type="InterPro" id="IPR050706">
    <property type="entry name" value="Cyclic-di-GMP_PDE-like"/>
</dbReference>
<dbReference type="SUPFAM" id="SSF55073">
    <property type="entry name" value="Nucleotide cyclase"/>
    <property type="match status" value="1"/>
</dbReference>